<evidence type="ECO:0000256" key="3">
    <source>
        <dbReference type="PROSITE-ProRule" id="PRU00290"/>
    </source>
</evidence>
<feature type="domain" description="V-SNARE coiled-coil homology" evidence="5">
    <location>
        <begin position="9"/>
        <end position="69"/>
    </location>
</feature>
<dbReference type="Proteomes" id="UP001628156">
    <property type="component" value="Unassembled WGS sequence"/>
</dbReference>
<accession>A0ABQ0DUT2</accession>
<evidence type="ECO:0000256" key="1">
    <source>
        <dbReference type="ARBA" id="ARBA00004156"/>
    </source>
</evidence>
<dbReference type="InterPro" id="IPR001388">
    <property type="entry name" value="Synaptobrevin-like"/>
</dbReference>
<feature type="transmembrane region" description="Helical" evidence="4">
    <location>
        <begin position="71"/>
        <end position="91"/>
    </location>
</feature>
<dbReference type="InterPro" id="IPR042855">
    <property type="entry name" value="V_SNARE_CC"/>
</dbReference>
<keyword evidence="3" id="KW-0175">Coiled coil</keyword>
<dbReference type="PROSITE" id="PS50892">
    <property type="entry name" value="V_SNARE"/>
    <property type="match status" value="1"/>
</dbReference>
<dbReference type="Gene3D" id="1.20.5.110">
    <property type="match status" value="1"/>
</dbReference>
<reference evidence="6 7" key="1">
    <citation type="journal article" date="2019" name="PLoS Negl. Trop. Dis.">
        <title>Whole genome sequencing of Entamoeba nuttalli reveals mammalian host-related molecular signatures and a novel octapeptide-repeat surface protein.</title>
        <authorList>
            <person name="Tanaka M."/>
            <person name="Makiuchi T."/>
            <person name="Komiyama T."/>
            <person name="Shiina T."/>
            <person name="Osaki K."/>
            <person name="Tachibana H."/>
        </authorList>
    </citation>
    <scope>NUCLEOTIDE SEQUENCE [LARGE SCALE GENOMIC DNA]</scope>
    <source>
        <strain evidence="6 7">P19-061405</strain>
    </source>
</reference>
<name>A0ABQ0DUT2_9EUKA</name>
<organism evidence="6 7">
    <name type="scientific">Entamoeba nuttalli</name>
    <dbReference type="NCBI Taxonomy" id="412467"/>
    <lineage>
        <taxon>Eukaryota</taxon>
        <taxon>Amoebozoa</taxon>
        <taxon>Evosea</taxon>
        <taxon>Archamoebae</taxon>
        <taxon>Mastigamoebida</taxon>
        <taxon>Entamoebidae</taxon>
        <taxon>Entamoeba</taxon>
    </lineage>
</organism>
<evidence type="ECO:0000259" key="5">
    <source>
        <dbReference type="PROSITE" id="PS50892"/>
    </source>
</evidence>
<evidence type="ECO:0000256" key="2">
    <source>
        <dbReference type="ARBA" id="ARBA00023329"/>
    </source>
</evidence>
<keyword evidence="4" id="KW-0812">Transmembrane</keyword>
<comment type="subcellular location">
    <subcellularLocation>
        <location evidence="1">Cytoplasmic vesicle membrane</location>
    </subcellularLocation>
</comment>
<protein>
    <recommendedName>
        <fullName evidence="5">V-SNARE coiled-coil homology domain-containing protein</fullName>
    </recommendedName>
</protein>
<evidence type="ECO:0000313" key="6">
    <source>
        <dbReference type="EMBL" id="GAB1226492.1"/>
    </source>
</evidence>
<keyword evidence="4" id="KW-1133">Transmembrane helix</keyword>
<dbReference type="PRINTS" id="PR00219">
    <property type="entry name" value="SYNAPTOBREVN"/>
</dbReference>
<gene>
    <name evidence="6" type="ORF">ENUP19_0296G0022</name>
</gene>
<keyword evidence="7" id="KW-1185">Reference proteome</keyword>
<keyword evidence="4" id="KW-0472">Membrane</keyword>
<dbReference type="SUPFAM" id="SSF58038">
    <property type="entry name" value="SNARE fusion complex"/>
    <property type="match status" value="1"/>
</dbReference>
<evidence type="ECO:0000313" key="7">
    <source>
        <dbReference type="Proteomes" id="UP001628156"/>
    </source>
</evidence>
<sequence>MTSRLQRTNLERANADLQDIQDIASKTLEHILVRDEKLKQMSKKSDDLVFETASYRDDAVKFKKMVQRNKWLILIFAVVLIIIVIICRHYFF</sequence>
<evidence type="ECO:0000256" key="4">
    <source>
        <dbReference type="SAM" id="Phobius"/>
    </source>
</evidence>
<dbReference type="Pfam" id="PF00957">
    <property type="entry name" value="Synaptobrevin"/>
    <property type="match status" value="1"/>
</dbReference>
<keyword evidence="2" id="KW-0968">Cytoplasmic vesicle</keyword>
<dbReference type="EMBL" id="BAAFRS010000296">
    <property type="protein sequence ID" value="GAB1226492.1"/>
    <property type="molecule type" value="Genomic_DNA"/>
</dbReference>
<comment type="caution">
    <text evidence="6">The sequence shown here is derived from an EMBL/GenBank/DDBJ whole genome shotgun (WGS) entry which is preliminary data.</text>
</comment>
<proteinExistence type="predicted"/>